<dbReference type="EMBL" id="OV696691">
    <property type="protein sequence ID" value="CAH1268601.1"/>
    <property type="molecule type" value="Genomic_DNA"/>
</dbReference>
<organism evidence="23 24">
    <name type="scientific">Branchiostoma lanceolatum</name>
    <name type="common">Common lancelet</name>
    <name type="synonym">Amphioxus lanceolatum</name>
    <dbReference type="NCBI Taxonomy" id="7740"/>
    <lineage>
        <taxon>Eukaryota</taxon>
        <taxon>Metazoa</taxon>
        <taxon>Chordata</taxon>
        <taxon>Cephalochordata</taxon>
        <taxon>Leptocardii</taxon>
        <taxon>Amphioxiformes</taxon>
        <taxon>Branchiostomatidae</taxon>
        <taxon>Branchiostoma</taxon>
    </lineage>
</organism>
<keyword evidence="24" id="KW-1185">Reference proteome</keyword>
<dbReference type="GO" id="GO:0005509">
    <property type="term" value="F:calcium ion binding"/>
    <property type="evidence" value="ECO:0007669"/>
    <property type="project" value="UniProtKB-UniRule"/>
</dbReference>
<feature type="compositionally biased region" description="Polar residues" evidence="17">
    <location>
        <begin position="858"/>
        <end position="867"/>
    </location>
</feature>
<dbReference type="SUPFAM" id="SSF48726">
    <property type="entry name" value="Immunoglobulin"/>
    <property type="match status" value="1"/>
</dbReference>
<evidence type="ECO:0000259" key="22">
    <source>
        <dbReference type="PROSITE" id="PS50835"/>
    </source>
</evidence>
<evidence type="ECO:0000259" key="21">
    <source>
        <dbReference type="PROSITE" id="PS50268"/>
    </source>
</evidence>
<dbReference type="Gene3D" id="2.60.40.10">
    <property type="entry name" value="Immunoglobulins"/>
    <property type="match status" value="1"/>
</dbReference>
<evidence type="ECO:0000259" key="20">
    <source>
        <dbReference type="PROSITE" id="PS50011"/>
    </source>
</evidence>
<dbReference type="InterPro" id="IPR000719">
    <property type="entry name" value="Prot_kinase_dom"/>
</dbReference>
<dbReference type="GO" id="GO:0007169">
    <property type="term" value="P:cell surface receptor protein tyrosine kinase signaling pathway"/>
    <property type="evidence" value="ECO:0007669"/>
    <property type="project" value="TreeGrafter"/>
</dbReference>
<dbReference type="Gene3D" id="2.60.40.60">
    <property type="entry name" value="Cadherins"/>
    <property type="match status" value="1"/>
</dbReference>
<dbReference type="Proteomes" id="UP000838412">
    <property type="component" value="Chromosome 6"/>
</dbReference>
<evidence type="ECO:0000256" key="18">
    <source>
        <dbReference type="SAM" id="Phobius"/>
    </source>
</evidence>
<dbReference type="SUPFAM" id="SSF56112">
    <property type="entry name" value="Protein kinase-like (PK-like)"/>
    <property type="match status" value="1"/>
</dbReference>
<protein>
    <submittedName>
        <fullName evidence="23">RET protein</fullName>
    </submittedName>
</protein>
<dbReference type="PRINTS" id="PR00109">
    <property type="entry name" value="TYRKINASE"/>
</dbReference>
<keyword evidence="9 18" id="KW-1133">Transmembrane helix</keyword>
<dbReference type="PROSITE" id="PS50011">
    <property type="entry name" value="PROTEIN_KINASE_DOM"/>
    <property type="match status" value="1"/>
</dbReference>
<dbReference type="AlphaFoldDB" id="A0A8K0A3V3"/>
<dbReference type="Pfam" id="PF07714">
    <property type="entry name" value="PK_Tyr_Ser-Thr"/>
    <property type="match status" value="1"/>
</dbReference>
<keyword evidence="3" id="KW-0597">Phosphoprotein</keyword>
<proteinExistence type="predicted"/>
<dbReference type="InterPro" id="IPR003599">
    <property type="entry name" value="Ig_sub"/>
</dbReference>
<dbReference type="InterPro" id="IPR036179">
    <property type="entry name" value="Ig-like_dom_sf"/>
</dbReference>
<evidence type="ECO:0000256" key="8">
    <source>
        <dbReference type="ARBA" id="ARBA00022840"/>
    </source>
</evidence>
<dbReference type="GO" id="GO:0030182">
    <property type="term" value="P:neuron differentiation"/>
    <property type="evidence" value="ECO:0007669"/>
    <property type="project" value="UniProtKB-ARBA"/>
</dbReference>
<dbReference type="InterPro" id="IPR001245">
    <property type="entry name" value="Ser-Thr/Tyr_kinase_cat_dom"/>
</dbReference>
<dbReference type="SUPFAM" id="SSF49313">
    <property type="entry name" value="Cadherin-like"/>
    <property type="match status" value="1"/>
</dbReference>
<dbReference type="InterPro" id="IPR000742">
    <property type="entry name" value="EGF"/>
</dbReference>
<evidence type="ECO:0000313" key="24">
    <source>
        <dbReference type="Proteomes" id="UP000838412"/>
    </source>
</evidence>
<dbReference type="PANTHER" id="PTHR24416">
    <property type="entry name" value="TYROSINE-PROTEIN KINASE RECEPTOR"/>
    <property type="match status" value="1"/>
</dbReference>
<evidence type="ECO:0000256" key="5">
    <source>
        <dbReference type="ARBA" id="ARBA00022692"/>
    </source>
</evidence>
<dbReference type="PROSITE" id="PS00109">
    <property type="entry name" value="PROTEIN_KINASE_TYR"/>
    <property type="match status" value="1"/>
</dbReference>
<evidence type="ECO:0000256" key="4">
    <source>
        <dbReference type="ARBA" id="ARBA00022679"/>
    </source>
</evidence>
<dbReference type="GO" id="GO:0012505">
    <property type="term" value="C:endomembrane system"/>
    <property type="evidence" value="ECO:0007669"/>
    <property type="project" value="UniProtKB-SubCell"/>
</dbReference>
<evidence type="ECO:0000256" key="3">
    <source>
        <dbReference type="ARBA" id="ARBA00022553"/>
    </source>
</evidence>
<comment type="subcellular location">
    <subcellularLocation>
        <location evidence="2">Endomembrane system</location>
    </subcellularLocation>
    <subcellularLocation>
        <location evidence="1">Membrane</location>
        <topology evidence="1">Single-pass membrane protein</topology>
    </subcellularLocation>
</comment>
<keyword evidence="19" id="KW-0732">Signal</keyword>
<dbReference type="GO" id="GO:0004714">
    <property type="term" value="F:transmembrane receptor protein tyrosine kinase activity"/>
    <property type="evidence" value="ECO:0007669"/>
    <property type="project" value="TreeGrafter"/>
</dbReference>
<evidence type="ECO:0000256" key="11">
    <source>
        <dbReference type="ARBA" id="ARBA00023137"/>
    </source>
</evidence>
<dbReference type="InterPro" id="IPR013783">
    <property type="entry name" value="Ig-like_fold"/>
</dbReference>
<dbReference type="CDD" id="cd00096">
    <property type="entry name" value="Ig"/>
    <property type="match status" value="1"/>
</dbReference>
<gene>
    <name evidence="23" type="primary">RET</name>
    <name evidence="23" type="ORF">BLAG_LOCUS21496</name>
</gene>
<dbReference type="GO" id="GO:0043235">
    <property type="term" value="C:receptor complex"/>
    <property type="evidence" value="ECO:0007669"/>
    <property type="project" value="TreeGrafter"/>
</dbReference>
<dbReference type="SMART" id="SM00219">
    <property type="entry name" value="TyrKc"/>
    <property type="match status" value="1"/>
</dbReference>
<dbReference type="GO" id="GO:0005524">
    <property type="term" value="F:ATP binding"/>
    <property type="evidence" value="ECO:0007669"/>
    <property type="project" value="UniProtKB-KW"/>
</dbReference>
<dbReference type="Gene3D" id="2.170.300.10">
    <property type="entry name" value="Tie2 ligand-binding domain superfamily"/>
    <property type="match status" value="1"/>
</dbReference>
<dbReference type="InterPro" id="IPR008266">
    <property type="entry name" value="Tyr_kinase_AS"/>
</dbReference>
<feature type="signal peptide" evidence="19">
    <location>
        <begin position="1"/>
        <end position="21"/>
    </location>
</feature>
<keyword evidence="14" id="KW-0325">Glycoprotein</keyword>
<dbReference type="InterPro" id="IPR011009">
    <property type="entry name" value="Kinase-like_dom_sf"/>
</dbReference>
<dbReference type="PANTHER" id="PTHR24416:SF617">
    <property type="entry name" value="RET ONCOGENE, ISOFORM A"/>
    <property type="match status" value="1"/>
</dbReference>
<keyword evidence="13" id="KW-0675">Receptor</keyword>
<feature type="transmembrane region" description="Helical" evidence="18">
    <location>
        <begin position="477"/>
        <end position="501"/>
    </location>
</feature>
<evidence type="ECO:0000313" key="23">
    <source>
        <dbReference type="EMBL" id="CAH1268601.1"/>
    </source>
</evidence>
<dbReference type="PROSITE" id="PS01186">
    <property type="entry name" value="EGF_2"/>
    <property type="match status" value="1"/>
</dbReference>
<keyword evidence="15" id="KW-0393">Immunoglobulin domain</keyword>
<feature type="chain" id="PRO_5035478197" evidence="19">
    <location>
        <begin position="22"/>
        <end position="867"/>
    </location>
</feature>
<evidence type="ECO:0000256" key="10">
    <source>
        <dbReference type="ARBA" id="ARBA00023136"/>
    </source>
</evidence>
<dbReference type="FunFam" id="1.10.510.10:FF:001512">
    <property type="entry name" value="Receptor tyrosine-protein kinase erbB-2"/>
    <property type="match status" value="1"/>
</dbReference>
<dbReference type="PROSITE" id="PS50268">
    <property type="entry name" value="CADHERIN_2"/>
    <property type="match status" value="1"/>
</dbReference>
<feature type="compositionally biased region" description="Acidic residues" evidence="17">
    <location>
        <begin position="847"/>
        <end position="856"/>
    </location>
</feature>
<dbReference type="SMART" id="SM00408">
    <property type="entry name" value="IGc2"/>
    <property type="match status" value="1"/>
</dbReference>
<dbReference type="Gene3D" id="1.10.510.10">
    <property type="entry name" value="Transferase(Phosphotransferase) domain 1"/>
    <property type="match status" value="1"/>
</dbReference>
<keyword evidence="4" id="KW-0808">Transferase</keyword>
<dbReference type="InterPro" id="IPR050122">
    <property type="entry name" value="RTK"/>
</dbReference>
<keyword evidence="5 18" id="KW-0812">Transmembrane</keyword>
<evidence type="ECO:0000256" key="6">
    <source>
        <dbReference type="ARBA" id="ARBA00022741"/>
    </source>
</evidence>
<evidence type="ECO:0000256" key="14">
    <source>
        <dbReference type="ARBA" id="ARBA00023180"/>
    </source>
</evidence>
<evidence type="ECO:0000256" key="2">
    <source>
        <dbReference type="ARBA" id="ARBA00004308"/>
    </source>
</evidence>
<feature type="domain" description="Protein kinase" evidence="20">
    <location>
        <begin position="537"/>
        <end position="828"/>
    </location>
</feature>
<keyword evidence="10 18" id="KW-0472">Membrane</keyword>
<evidence type="ECO:0000256" key="9">
    <source>
        <dbReference type="ARBA" id="ARBA00022989"/>
    </source>
</evidence>
<feature type="domain" description="Cadherin" evidence="21">
    <location>
        <begin position="20"/>
        <end position="143"/>
    </location>
</feature>
<evidence type="ECO:0000256" key="12">
    <source>
        <dbReference type="ARBA" id="ARBA00023157"/>
    </source>
</evidence>
<dbReference type="GO" id="GO:0007156">
    <property type="term" value="P:homophilic cell adhesion via plasma membrane adhesion molecules"/>
    <property type="evidence" value="ECO:0007669"/>
    <property type="project" value="InterPro"/>
</dbReference>
<dbReference type="InterPro" id="IPR007110">
    <property type="entry name" value="Ig-like_dom"/>
</dbReference>
<accession>A0A8K0A3V3</accession>
<evidence type="ECO:0000256" key="19">
    <source>
        <dbReference type="SAM" id="SignalP"/>
    </source>
</evidence>
<evidence type="ECO:0000256" key="17">
    <source>
        <dbReference type="SAM" id="MobiDB-lite"/>
    </source>
</evidence>
<evidence type="ECO:0000256" key="7">
    <source>
        <dbReference type="ARBA" id="ARBA00022777"/>
    </source>
</evidence>
<feature type="region of interest" description="Disordered" evidence="17">
    <location>
        <begin position="847"/>
        <end position="867"/>
    </location>
</feature>
<keyword evidence="12" id="KW-1015">Disulfide bond</keyword>
<name>A0A8K0A3V3_BRALA</name>
<dbReference type="PROSITE" id="PS00022">
    <property type="entry name" value="EGF_1"/>
    <property type="match status" value="1"/>
</dbReference>
<sequence>MAAKVMFYFATVMLCARLLHAEDLQVEITEDAAIGSEVARLDPGNVTITSQTGNDTLSANSRVDSGQRTYQIVSGNKASFVNDRFSLGASSGLVTVARALDSTIDARYDLNISVITDVNEVVTLRHVQVRIDVTDVPAYPPVYNESCATPHVRSDKALMLDVSMDVFSPEGEIDTDFEPPDQNAIVNVDTNNDHCGMTYADVWSGLPHLIDGTTRIFCEHARNYPPGSRDGVTSSITINVSRPPFNPDDPIQNKLHPATWSLMFTDSWVRRNSPYVVIDMTVGRLRTGRWASWVCRATGDPLKLTVNLALKPAGCPAGKYGGRCDRDCLCENGAACHPFNGACKCRPGWKGVACDIDNPTVAITTSMPSNQHPGQRLSLTCHAHNVDVHTMSWTKEGAKMPLRMVVYRVQPNPSLTLKISRLEPQHEGTYVCSVVDVDGVDRKAAYSVHLPGEFAIYIVSSPKENRYPTGRKGLPPWALACILCACAATIIVAAVAAAILLRQRRDKTEEEEDSIVQTWLQEHDHARQCWERKCSDLVIQGHIGQGAFCQVAMATLTCGDTSYKVAAKSVRADQRSSLVARRDLLQELTLLSEFHNPSGKAAKIDPEQMWIHPNIARFFGFVVEKDNIHFLAEYAPYGDLHNYLTSCRHLCIESGTLAMDQDREFVRFALDVSRGLVELHKQKIVHRDLAARNVLICENRVAKICDFGLSRDIYEEREYVTTAAETNRARLPIRWMALESLQDGTFTTKTDIWSFGILLWEIATLGGTPYPGMSADREIISWLEEGNVMEVPEDCCQELGSLMCACWSGCPESRPRGQEIFNQLSSLLALEAEGYFFAPVYYESQTEEESGMDDVSMETPQENNNEN</sequence>
<keyword evidence="6" id="KW-0547">Nucleotide-binding</keyword>
<dbReference type="Pfam" id="PF13927">
    <property type="entry name" value="Ig_3"/>
    <property type="match status" value="1"/>
</dbReference>
<dbReference type="InterPro" id="IPR003598">
    <property type="entry name" value="Ig_sub2"/>
</dbReference>
<evidence type="ECO:0000256" key="1">
    <source>
        <dbReference type="ARBA" id="ARBA00004167"/>
    </source>
</evidence>
<keyword evidence="11" id="KW-0829">Tyrosine-protein kinase</keyword>
<dbReference type="PROSITE" id="PS50835">
    <property type="entry name" value="IG_LIKE"/>
    <property type="match status" value="1"/>
</dbReference>
<dbReference type="InterPro" id="IPR015919">
    <property type="entry name" value="Cadherin-like_sf"/>
</dbReference>
<evidence type="ECO:0000256" key="16">
    <source>
        <dbReference type="PROSITE-ProRule" id="PRU00043"/>
    </source>
</evidence>
<keyword evidence="7" id="KW-0418">Kinase</keyword>
<dbReference type="GO" id="GO:0005886">
    <property type="term" value="C:plasma membrane"/>
    <property type="evidence" value="ECO:0007669"/>
    <property type="project" value="TreeGrafter"/>
</dbReference>
<reference evidence="23" key="1">
    <citation type="submission" date="2022-01" db="EMBL/GenBank/DDBJ databases">
        <authorList>
            <person name="Braso-Vives M."/>
        </authorList>
    </citation>
    <scope>NUCLEOTIDE SEQUENCE</scope>
</reference>
<keyword evidence="16" id="KW-0106">Calcium</keyword>
<dbReference type="SMART" id="SM00409">
    <property type="entry name" value="IG"/>
    <property type="match status" value="1"/>
</dbReference>
<evidence type="ECO:0000256" key="13">
    <source>
        <dbReference type="ARBA" id="ARBA00023170"/>
    </source>
</evidence>
<dbReference type="GO" id="GO:0050793">
    <property type="term" value="P:regulation of developmental process"/>
    <property type="evidence" value="ECO:0007669"/>
    <property type="project" value="UniProtKB-ARBA"/>
</dbReference>
<feature type="domain" description="Ig-like" evidence="22">
    <location>
        <begin position="359"/>
        <end position="447"/>
    </location>
</feature>
<dbReference type="OrthoDB" id="3256376at2759"/>
<dbReference type="InterPro" id="IPR020635">
    <property type="entry name" value="Tyr_kinase_cat_dom"/>
</dbReference>
<dbReference type="InterPro" id="IPR002126">
    <property type="entry name" value="Cadherin-like_dom"/>
</dbReference>
<dbReference type="CDD" id="cd11304">
    <property type="entry name" value="Cadherin_repeat"/>
    <property type="match status" value="1"/>
</dbReference>
<keyword evidence="8" id="KW-0067">ATP-binding</keyword>
<evidence type="ECO:0000256" key="15">
    <source>
        <dbReference type="ARBA" id="ARBA00023319"/>
    </source>
</evidence>
<dbReference type="CDD" id="cd00192">
    <property type="entry name" value="PTKc"/>
    <property type="match status" value="1"/>
</dbReference>
<dbReference type="GO" id="GO:0048468">
    <property type="term" value="P:cell development"/>
    <property type="evidence" value="ECO:0007669"/>
    <property type="project" value="UniProtKB-ARBA"/>
</dbReference>